<dbReference type="GO" id="GO:0005886">
    <property type="term" value="C:plasma membrane"/>
    <property type="evidence" value="ECO:0007669"/>
    <property type="project" value="TreeGrafter"/>
</dbReference>
<keyword evidence="6 13" id="KW-0441">Lipid A biosynthesis</keyword>
<dbReference type="PANTHER" id="PTHR42724">
    <property type="entry name" value="TETRAACYLDISACCHARIDE 4'-KINASE"/>
    <property type="match status" value="1"/>
</dbReference>
<dbReference type="HAMAP" id="MF_00409">
    <property type="entry name" value="LpxK"/>
    <property type="match status" value="1"/>
</dbReference>
<keyword evidence="8 13" id="KW-0547">Nucleotide-binding</keyword>
<keyword evidence="9 13" id="KW-0418">Kinase</keyword>
<dbReference type="SUPFAM" id="SSF52540">
    <property type="entry name" value="P-loop containing nucleoside triphosphate hydrolases"/>
    <property type="match status" value="1"/>
</dbReference>
<evidence type="ECO:0000256" key="8">
    <source>
        <dbReference type="ARBA" id="ARBA00022741"/>
    </source>
</evidence>
<evidence type="ECO:0000256" key="6">
    <source>
        <dbReference type="ARBA" id="ARBA00022556"/>
    </source>
</evidence>
<name>A0A846MNX3_9BACT</name>
<dbReference type="RefSeq" id="WP_166918436.1">
    <property type="nucleotide sequence ID" value="NZ_JAASRN010000001.1"/>
</dbReference>
<proteinExistence type="inferred from homology"/>
<keyword evidence="11 13" id="KW-0443">Lipid metabolism</keyword>
<comment type="pathway">
    <text evidence="2 13">Glycolipid biosynthesis; lipid IV(A) biosynthesis; lipid IV(A) from (3R)-3-hydroxytetradecanoyl-[acyl-carrier-protein] and UDP-N-acetyl-alpha-D-glucosamine: step 6/6.</text>
</comment>
<evidence type="ECO:0000256" key="12">
    <source>
        <dbReference type="ARBA" id="ARBA00029757"/>
    </source>
</evidence>
<dbReference type="NCBIfam" id="TIGR00682">
    <property type="entry name" value="lpxK"/>
    <property type="match status" value="1"/>
</dbReference>
<gene>
    <name evidence="13" type="primary">lpxK</name>
    <name evidence="14" type="ORF">FHS56_000655</name>
</gene>
<organism evidence="14 15">
    <name type="scientific">Thermonema lapsum</name>
    <dbReference type="NCBI Taxonomy" id="28195"/>
    <lineage>
        <taxon>Bacteria</taxon>
        <taxon>Pseudomonadati</taxon>
        <taxon>Bacteroidota</taxon>
        <taxon>Cytophagia</taxon>
        <taxon>Cytophagales</taxon>
        <taxon>Thermonemataceae</taxon>
        <taxon>Thermonema</taxon>
    </lineage>
</organism>
<dbReference type="UniPathway" id="UPA00359">
    <property type="reaction ID" value="UER00482"/>
</dbReference>
<evidence type="ECO:0000313" key="15">
    <source>
        <dbReference type="Proteomes" id="UP000537126"/>
    </source>
</evidence>
<dbReference type="Pfam" id="PF02606">
    <property type="entry name" value="LpxK"/>
    <property type="match status" value="1"/>
</dbReference>
<dbReference type="Proteomes" id="UP000537126">
    <property type="component" value="Unassembled WGS sequence"/>
</dbReference>
<keyword evidence="7 13" id="KW-0808">Transferase</keyword>
<feature type="binding site" evidence="13">
    <location>
        <begin position="53"/>
        <end position="60"/>
    </location>
    <ligand>
        <name>ATP</name>
        <dbReference type="ChEBI" id="CHEBI:30616"/>
    </ligand>
</feature>
<evidence type="ECO:0000256" key="4">
    <source>
        <dbReference type="ARBA" id="ARBA00016436"/>
    </source>
</evidence>
<evidence type="ECO:0000256" key="2">
    <source>
        <dbReference type="ARBA" id="ARBA00004870"/>
    </source>
</evidence>
<comment type="function">
    <text evidence="1 13">Transfers the gamma-phosphate of ATP to the 4'-position of a tetraacyldisaccharide 1-phosphate intermediate (termed DS-1-P) to form tetraacyldisaccharide 1,4'-bis-phosphate (lipid IVA).</text>
</comment>
<protein>
    <recommendedName>
        <fullName evidence="4 13">Tetraacyldisaccharide 4'-kinase</fullName>
        <ecNumber evidence="3 13">2.7.1.130</ecNumber>
    </recommendedName>
    <alternativeName>
        <fullName evidence="12 13">Lipid A 4'-kinase</fullName>
    </alternativeName>
</protein>
<comment type="catalytic activity">
    <reaction evidence="13">
        <text>a lipid A disaccharide + ATP = a lipid IVA + ADP + H(+)</text>
        <dbReference type="Rhea" id="RHEA:67840"/>
        <dbReference type="ChEBI" id="CHEBI:15378"/>
        <dbReference type="ChEBI" id="CHEBI:30616"/>
        <dbReference type="ChEBI" id="CHEBI:176343"/>
        <dbReference type="ChEBI" id="CHEBI:176425"/>
        <dbReference type="ChEBI" id="CHEBI:456216"/>
        <dbReference type="EC" id="2.7.1.130"/>
    </reaction>
</comment>
<evidence type="ECO:0000256" key="3">
    <source>
        <dbReference type="ARBA" id="ARBA00012071"/>
    </source>
</evidence>
<keyword evidence="10 13" id="KW-0067">ATP-binding</keyword>
<evidence type="ECO:0000256" key="1">
    <source>
        <dbReference type="ARBA" id="ARBA00002274"/>
    </source>
</evidence>
<dbReference type="GO" id="GO:0009029">
    <property type="term" value="F:lipid-A 4'-kinase activity"/>
    <property type="evidence" value="ECO:0007669"/>
    <property type="project" value="UniProtKB-UniRule"/>
</dbReference>
<dbReference type="EC" id="2.7.1.130" evidence="3 13"/>
<sequence>MKNLFIYCLRRSIGWLFVPFYALAVRVRHLLYDWGIFKSERADRPTLCIGNLTVGGTGKTPHTEFFIKSLSQWYRVGVVSRGYKRQSRGVVVADANTRAEDIGDEPYQIWMKYKEKISGLSVGSRRIEAIRALLVQHPDTEIVILDDAFQHRALEATAYVLLCDYYRPFYRDFMLPAGDLRDLRSRARQADIVIVSKCPADISEREQREIEKQIRRYTGDKPVFFSTYAYGSVKAVWQGSPPCKSEVVLLSGIATPSLFEKAAASCGFKIKEHLAFADHHNYNDHTLQSVLRSLQKHQGASLLTTEKDFAKIKNMPLWQKQLKDSGCYYLPLQVKWLGASPIQPVLQLLQPA</sequence>
<dbReference type="GO" id="GO:0005524">
    <property type="term" value="F:ATP binding"/>
    <property type="evidence" value="ECO:0007669"/>
    <property type="project" value="UniProtKB-UniRule"/>
</dbReference>
<comment type="similarity">
    <text evidence="13">Belongs to the LpxK family.</text>
</comment>
<reference evidence="14 15" key="1">
    <citation type="submission" date="2020-03" db="EMBL/GenBank/DDBJ databases">
        <title>Genomic Encyclopedia of Type Strains, Phase IV (KMG-IV): sequencing the most valuable type-strain genomes for metagenomic binning, comparative biology and taxonomic classification.</title>
        <authorList>
            <person name="Goeker M."/>
        </authorList>
    </citation>
    <scope>NUCLEOTIDE SEQUENCE [LARGE SCALE GENOMIC DNA]</scope>
    <source>
        <strain evidence="14 15">DSM 5718</strain>
    </source>
</reference>
<dbReference type="InterPro" id="IPR027417">
    <property type="entry name" value="P-loop_NTPase"/>
</dbReference>
<evidence type="ECO:0000256" key="13">
    <source>
        <dbReference type="HAMAP-Rule" id="MF_00409"/>
    </source>
</evidence>
<dbReference type="EMBL" id="JAASRN010000001">
    <property type="protein sequence ID" value="NIK73169.1"/>
    <property type="molecule type" value="Genomic_DNA"/>
</dbReference>
<dbReference type="AlphaFoldDB" id="A0A846MNX3"/>
<comment type="caution">
    <text evidence="14">The sequence shown here is derived from an EMBL/GenBank/DDBJ whole genome shotgun (WGS) entry which is preliminary data.</text>
</comment>
<dbReference type="GO" id="GO:0009245">
    <property type="term" value="P:lipid A biosynthetic process"/>
    <property type="evidence" value="ECO:0007669"/>
    <property type="project" value="UniProtKB-UniRule"/>
</dbReference>
<dbReference type="InterPro" id="IPR003758">
    <property type="entry name" value="LpxK"/>
</dbReference>
<evidence type="ECO:0000313" key="14">
    <source>
        <dbReference type="EMBL" id="NIK73169.1"/>
    </source>
</evidence>
<evidence type="ECO:0000256" key="5">
    <source>
        <dbReference type="ARBA" id="ARBA00022516"/>
    </source>
</evidence>
<dbReference type="GO" id="GO:0009244">
    <property type="term" value="P:lipopolysaccharide core region biosynthetic process"/>
    <property type="evidence" value="ECO:0007669"/>
    <property type="project" value="TreeGrafter"/>
</dbReference>
<keyword evidence="15" id="KW-1185">Reference proteome</keyword>
<evidence type="ECO:0000256" key="10">
    <source>
        <dbReference type="ARBA" id="ARBA00022840"/>
    </source>
</evidence>
<evidence type="ECO:0000256" key="9">
    <source>
        <dbReference type="ARBA" id="ARBA00022777"/>
    </source>
</evidence>
<evidence type="ECO:0000256" key="11">
    <source>
        <dbReference type="ARBA" id="ARBA00023098"/>
    </source>
</evidence>
<keyword evidence="5 13" id="KW-0444">Lipid biosynthesis</keyword>
<evidence type="ECO:0000256" key="7">
    <source>
        <dbReference type="ARBA" id="ARBA00022679"/>
    </source>
</evidence>
<dbReference type="PANTHER" id="PTHR42724:SF1">
    <property type="entry name" value="TETRAACYLDISACCHARIDE 4'-KINASE, MITOCHONDRIAL-RELATED"/>
    <property type="match status" value="1"/>
</dbReference>
<accession>A0A846MNX3</accession>